<keyword evidence="3" id="KW-1185">Reference proteome</keyword>
<dbReference type="STRING" id="1302685.SAMN05444408_11917"/>
<proteinExistence type="predicted"/>
<dbReference type="EMBL" id="FQVO01000019">
    <property type="protein sequence ID" value="SHF41627.1"/>
    <property type="molecule type" value="Genomic_DNA"/>
</dbReference>
<evidence type="ECO:0000256" key="1">
    <source>
        <dbReference type="SAM" id="Phobius"/>
    </source>
</evidence>
<name>A0A1M5BH80_9FLAO</name>
<accession>A0A1M5BH80</accession>
<protein>
    <submittedName>
        <fullName evidence="2">Branched-chain amino acid:cation transporter, LIVCS family</fullName>
    </submittedName>
</protein>
<dbReference type="Proteomes" id="UP000184236">
    <property type="component" value="Unassembled WGS sequence"/>
</dbReference>
<feature type="transmembrane region" description="Helical" evidence="1">
    <location>
        <begin position="12"/>
        <end position="30"/>
    </location>
</feature>
<keyword evidence="1" id="KW-0812">Transmembrane</keyword>
<gene>
    <name evidence="2" type="ORF">SAMN05444408_11917</name>
</gene>
<organism evidence="2 3">
    <name type="scientific">Chryseobacterium takakiae</name>
    <dbReference type="NCBI Taxonomy" id="1302685"/>
    <lineage>
        <taxon>Bacteria</taxon>
        <taxon>Pseudomonadati</taxon>
        <taxon>Bacteroidota</taxon>
        <taxon>Flavobacteriia</taxon>
        <taxon>Flavobacteriales</taxon>
        <taxon>Weeksellaceae</taxon>
        <taxon>Chryseobacterium group</taxon>
        <taxon>Chryseobacterium</taxon>
    </lineage>
</organism>
<feature type="transmembrane region" description="Helical" evidence="1">
    <location>
        <begin position="76"/>
        <end position="97"/>
    </location>
</feature>
<dbReference type="AlphaFoldDB" id="A0A1M5BH80"/>
<evidence type="ECO:0000313" key="2">
    <source>
        <dbReference type="EMBL" id="SHF41627.1"/>
    </source>
</evidence>
<keyword evidence="1" id="KW-0472">Membrane</keyword>
<reference evidence="3" key="1">
    <citation type="submission" date="2016-11" db="EMBL/GenBank/DDBJ databases">
        <authorList>
            <person name="Varghese N."/>
            <person name="Submissions S."/>
        </authorList>
    </citation>
    <scope>NUCLEOTIDE SEQUENCE [LARGE SCALE GENOMIC DNA]</scope>
    <source>
        <strain evidence="3">DSM 26898</strain>
    </source>
</reference>
<feature type="transmembrane region" description="Helical" evidence="1">
    <location>
        <begin position="36"/>
        <end position="64"/>
    </location>
</feature>
<evidence type="ECO:0000313" key="3">
    <source>
        <dbReference type="Proteomes" id="UP000184236"/>
    </source>
</evidence>
<keyword evidence="1" id="KW-1133">Transmembrane helix</keyword>
<sequence>MKNKDIITVGKITFWLFFILGNICLLGYMITKIEAFASYGFILLLFATPVNLVVITILIIYGFIYKLYLKECMKASLIICINIPVAILYFYVGIFLMDFNS</sequence>